<accession>A0AAG5D0R4</accession>
<dbReference type="Proteomes" id="UP000075880">
    <property type="component" value="Unassembled WGS sequence"/>
</dbReference>
<proteinExistence type="predicted"/>
<evidence type="ECO:0000313" key="1">
    <source>
        <dbReference type="EnsemblMetazoa" id="ENSAATROPP004243"/>
    </source>
</evidence>
<reference evidence="1" key="1">
    <citation type="submission" date="2024-04" db="UniProtKB">
        <authorList>
            <consortium name="EnsemblMetazoa"/>
        </authorList>
    </citation>
    <scope>IDENTIFICATION</scope>
    <source>
        <strain evidence="1">EBRO</strain>
    </source>
</reference>
<organism evidence="1 2">
    <name type="scientific">Anopheles atroparvus</name>
    <name type="common">European mosquito</name>
    <dbReference type="NCBI Taxonomy" id="41427"/>
    <lineage>
        <taxon>Eukaryota</taxon>
        <taxon>Metazoa</taxon>
        <taxon>Ecdysozoa</taxon>
        <taxon>Arthropoda</taxon>
        <taxon>Hexapoda</taxon>
        <taxon>Insecta</taxon>
        <taxon>Pterygota</taxon>
        <taxon>Neoptera</taxon>
        <taxon>Endopterygota</taxon>
        <taxon>Diptera</taxon>
        <taxon>Nematocera</taxon>
        <taxon>Culicoidea</taxon>
        <taxon>Culicidae</taxon>
        <taxon>Anophelinae</taxon>
        <taxon>Anopheles</taxon>
    </lineage>
</organism>
<dbReference type="EnsemblMetazoa" id="ENSAATROPT004427">
    <property type="protein sequence ID" value="ENSAATROPP004243"/>
    <property type="gene ID" value="ENSAATROPG003510"/>
</dbReference>
<keyword evidence="2" id="KW-1185">Reference proteome</keyword>
<sequence>RRQPKTPRRTEQYRLRDGEAETRLTDHVVRGNIDLVLLAAASNGVRDSEHFITNPAQIFVFVILLLHHQHHNDDCYHLVYS</sequence>
<dbReference type="AlphaFoldDB" id="A0AAG5D0R4"/>
<evidence type="ECO:0000313" key="2">
    <source>
        <dbReference type="Proteomes" id="UP000075880"/>
    </source>
</evidence>
<protein>
    <submittedName>
        <fullName evidence="1">Uncharacterized protein</fullName>
    </submittedName>
</protein>
<name>A0AAG5D0R4_ANOAO</name>